<dbReference type="KEGG" id="crq:GCK72_012791"/>
<dbReference type="Proteomes" id="UP000483820">
    <property type="component" value="Chromosome IV"/>
</dbReference>
<keyword evidence="1" id="KW-1133">Transmembrane helix</keyword>
<reference evidence="2 3" key="1">
    <citation type="submission" date="2019-12" db="EMBL/GenBank/DDBJ databases">
        <title>Chromosome-level assembly of the Caenorhabditis remanei genome.</title>
        <authorList>
            <person name="Teterina A.A."/>
            <person name="Willis J.H."/>
            <person name="Phillips P.C."/>
        </authorList>
    </citation>
    <scope>NUCLEOTIDE SEQUENCE [LARGE SCALE GENOMIC DNA]</scope>
    <source>
        <strain evidence="2 3">PX506</strain>
        <tissue evidence="2">Whole organism</tissue>
    </source>
</reference>
<sequence>MVNIDHELYWENPSDRTVPLPLATYIAGGVFGAIIIIILVGIGIYLWRVKRREQRQQALDAAFPRSAYEQEMQLIRNQQNAANAAAAANGVNH</sequence>
<dbReference type="AlphaFoldDB" id="A0A6A5GLX1"/>
<evidence type="ECO:0000256" key="1">
    <source>
        <dbReference type="SAM" id="Phobius"/>
    </source>
</evidence>
<dbReference type="CTD" id="78775624"/>
<keyword evidence="1" id="KW-0812">Transmembrane</keyword>
<accession>A0A6A5GLX1</accession>
<name>A0A6A5GLX1_CAERE</name>
<evidence type="ECO:0000313" key="2">
    <source>
        <dbReference type="EMBL" id="KAF1756338.1"/>
    </source>
</evidence>
<keyword evidence="1" id="KW-0472">Membrane</keyword>
<proteinExistence type="predicted"/>
<dbReference type="GeneID" id="78775624"/>
<dbReference type="RefSeq" id="XP_053584177.1">
    <property type="nucleotide sequence ID" value="XM_053729405.1"/>
</dbReference>
<gene>
    <name evidence="2" type="ORF">GCK72_012791</name>
</gene>
<organism evidence="2 3">
    <name type="scientific">Caenorhabditis remanei</name>
    <name type="common">Caenorhabditis vulgaris</name>
    <dbReference type="NCBI Taxonomy" id="31234"/>
    <lineage>
        <taxon>Eukaryota</taxon>
        <taxon>Metazoa</taxon>
        <taxon>Ecdysozoa</taxon>
        <taxon>Nematoda</taxon>
        <taxon>Chromadorea</taxon>
        <taxon>Rhabditida</taxon>
        <taxon>Rhabditina</taxon>
        <taxon>Rhabditomorpha</taxon>
        <taxon>Rhabditoidea</taxon>
        <taxon>Rhabditidae</taxon>
        <taxon>Peloderinae</taxon>
        <taxon>Caenorhabditis</taxon>
    </lineage>
</organism>
<evidence type="ECO:0000313" key="3">
    <source>
        <dbReference type="Proteomes" id="UP000483820"/>
    </source>
</evidence>
<protein>
    <submittedName>
        <fullName evidence="2">Uncharacterized protein</fullName>
    </submittedName>
</protein>
<comment type="caution">
    <text evidence="2">The sequence shown here is derived from an EMBL/GenBank/DDBJ whole genome shotgun (WGS) entry which is preliminary data.</text>
</comment>
<dbReference type="EMBL" id="WUAV01000004">
    <property type="protein sequence ID" value="KAF1756338.1"/>
    <property type="molecule type" value="Genomic_DNA"/>
</dbReference>
<feature type="transmembrane region" description="Helical" evidence="1">
    <location>
        <begin position="22"/>
        <end position="47"/>
    </location>
</feature>